<evidence type="ECO:0000256" key="7">
    <source>
        <dbReference type="ARBA" id="ARBA00022679"/>
    </source>
</evidence>
<dbReference type="InterPro" id="IPR001347">
    <property type="entry name" value="SIS_dom"/>
</dbReference>
<dbReference type="InterPro" id="IPR035490">
    <property type="entry name" value="GlmS/FrlB_SIS"/>
</dbReference>
<dbReference type="HAMAP" id="MF_00164">
    <property type="entry name" value="GlmS"/>
    <property type="match status" value="1"/>
</dbReference>
<reference evidence="13 14" key="1">
    <citation type="submission" date="2013-09" db="EMBL/GenBank/DDBJ databases">
        <authorList>
            <person name="Zeng Z."/>
            <person name="Chen C."/>
        </authorList>
    </citation>
    <scope>NUCLEOTIDE SEQUENCE [LARGE SCALE GENOMIC DNA]</scope>
    <source>
        <strain evidence="13 14">GH29-5</strain>
    </source>
</reference>
<dbReference type="InterPro" id="IPR029055">
    <property type="entry name" value="Ntn_hydrolases_N"/>
</dbReference>
<dbReference type="GO" id="GO:0006002">
    <property type="term" value="P:fructose 6-phosphate metabolic process"/>
    <property type="evidence" value="ECO:0007669"/>
    <property type="project" value="TreeGrafter"/>
</dbReference>
<dbReference type="InterPro" id="IPR005855">
    <property type="entry name" value="GFAT"/>
</dbReference>
<evidence type="ECO:0000256" key="6">
    <source>
        <dbReference type="ARBA" id="ARBA00022576"/>
    </source>
</evidence>
<protein>
    <recommendedName>
        <fullName evidence="4 10">Glutamine--fructose-6-phosphate aminotransferase [isomerizing]</fullName>
        <ecNumber evidence="3 10">2.6.1.16</ecNumber>
    </recommendedName>
    <alternativeName>
        <fullName evidence="10">D-fructose-6-phosphate amidotransferase</fullName>
    </alternativeName>
    <alternativeName>
        <fullName evidence="10">GFAT</fullName>
    </alternativeName>
    <alternativeName>
        <fullName evidence="10">Glucosamine-6-phosphate synthase</fullName>
    </alternativeName>
    <alternativeName>
        <fullName evidence="10">Hexosephosphate aminotransferase</fullName>
    </alternativeName>
    <alternativeName>
        <fullName evidence="10">L-glutamine--D-fructose-6-phosphate amidotransferase</fullName>
    </alternativeName>
</protein>
<dbReference type="PROSITE" id="PS51464">
    <property type="entry name" value="SIS"/>
    <property type="match status" value="2"/>
</dbReference>
<dbReference type="FunFam" id="3.40.50.10490:FF:000001">
    <property type="entry name" value="Glutamine--fructose-6-phosphate aminotransferase [isomerizing]"/>
    <property type="match status" value="1"/>
</dbReference>
<dbReference type="Gene3D" id="3.60.20.10">
    <property type="entry name" value="Glutamine Phosphoribosylpyrophosphate, subunit 1, domain 1"/>
    <property type="match status" value="1"/>
</dbReference>
<dbReference type="InterPro" id="IPR047084">
    <property type="entry name" value="GFAT_N"/>
</dbReference>
<dbReference type="InterPro" id="IPR017932">
    <property type="entry name" value="GATase_2_dom"/>
</dbReference>
<gene>
    <name evidence="10" type="primary">glmS</name>
    <name evidence="13" type="ORF">Q764_09245</name>
</gene>
<dbReference type="NCBIfam" id="NF001484">
    <property type="entry name" value="PRK00331.1"/>
    <property type="match status" value="1"/>
</dbReference>
<dbReference type="eggNOG" id="COG0449">
    <property type="taxonomic scope" value="Bacteria"/>
</dbReference>
<dbReference type="Proteomes" id="UP000030121">
    <property type="component" value="Unassembled WGS sequence"/>
</dbReference>
<evidence type="ECO:0000256" key="1">
    <source>
        <dbReference type="ARBA" id="ARBA00001031"/>
    </source>
</evidence>
<accession>A0A0A2MCA5</accession>
<comment type="catalytic activity">
    <reaction evidence="1 10">
        <text>D-fructose 6-phosphate + L-glutamine = D-glucosamine 6-phosphate + L-glutamate</text>
        <dbReference type="Rhea" id="RHEA:13237"/>
        <dbReference type="ChEBI" id="CHEBI:29985"/>
        <dbReference type="ChEBI" id="CHEBI:58359"/>
        <dbReference type="ChEBI" id="CHEBI:58725"/>
        <dbReference type="ChEBI" id="CHEBI:61527"/>
        <dbReference type="EC" id="2.6.1.16"/>
    </reaction>
</comment>
<evidence type="ECO:0000256" key="5">
    <source>
        <dbReference type="ARBA" id="ARBA00022490"/>
    </source>
</evidence>
<dbReference type="STRING" id="1121899.GCA_000430025_02077"/>
<dbReference type="PROSITE" id="PS51278">
    <property type="entry name" value="GATASE_TYPE_2"/>
    <property type="match status" value="1"/>
</dbReference>
<dbReference type="Pfam" id="PF13522">
    <property type="entry name" value="GATase_6"/>
    <property type="match status" value="1"/>
</dbReference>
<feature type="active site" description="Nucleophile; for GATase activity" evidence="10">
    <location>
        <position position="2"/>
    </location>
</feature>
<evidence type="ECO:0000256" key="10">
    <source>
        <dbReference type="HAMAP-Rule" id="MF_00164"/>
    </source>
</evidence>
<feature type="domain" description="SIS" evidence="12">
    <location>
        <begin position="292"/>
        <end position="431"/>
    </location>
</feature>
<keyword evidence="5 10" id="KW-0963">Cytoplasm</keyword>
<feature type="domain" description="SIS" evidence="12">
    <location>
        <begin position="464"/>
        <end position="605"/>
    </location>
</feature>
<dbReference type="AlphaFoldDB" id="A0A0A2MCA5"/>
<dbReference type="GO" id="GO:0004360">
    <property type="term" value="F:glutamine-fructose-6-phosphate transaminase (isomerizing) activity"/>
    <property type="evidence" value="ECO:0007669"/>
    <property type="project" value="UniProtKB-UniRule"/>
</dbReference>
<evidence type="ECO:0000256" key="4">
    <source>
        <dbReference type="ARBA" id="ARBA00016090"/>
    </source>
</evidence>
<comment type="subcellular location">
    <subcellularLocation>
        <location evidence="2 10">Cytoplasm</location>
    </subcellularLocation>
</comment>
<keyword evidence="8" id="KW-0677">Repeat</keyword>
<evidence type="ECO:0000256" key="8">
    <source>
        <dbReference type="ARBA" id="ARBA00022737"/>
    </source>
</evidence>
<dbReference type="RefSeq" id="WP_026980506.1">
    <property type="nucleotide sequence ID" value="NZ_AUCZ01000009.1"/>
</dbReference>
<feature type="initiator methionine" description="Removed" evidence="10">
    <location>
        <position position="1"/>
    </location>
</feature>
<dbReference type="GO" id="GO:0006487">
    <property type="term" value="P:protein N-linked glycosylation"/>
    <property type="evidence" value="ECO:0007669"/>
    <property type="project" value="TreeGrafter"/>
</dbReference>
<dbReference type="FunFam" id="3.60.20.10:FF:000006">
    <property type="entry name" value="Glutamine--fructose-6-phosphate aminotransferase [isomerizing]"/>
    <property type="match status" value="1"/>
</dbReference>
<dbReference type="InterPro" id="IPR046348">
    <property type="entry name" value="SIS_dom_sf"/>
</dbReference>
<dbReference type="CDD" id="cd05009">
    <property type="entry name" value="SIS_GlmS_GlmD_2"/>
    <property type="match status" value="1"/>
</dbReference>
<dbReference type="OrthoDB" id="106547at2"/>
<dbReference type="SUPFAM" id="SSF53697">
    <property type="entry name" value="SIS domain"/>
    <property type="match status" value="1"/>
</dbReference>
<dbReference type="CDD" id="cd00714">
    <property type="entry name" value="GFAT"/>
    <property type="match status" value="1"/>
</dbReference>
<evidence type="ECO:0000259" key="11">
    <source>
        <dbReference type="PROSITE" id="PS51278"/>
    </source>
</evidence>
<keyword evidence="7 10" id="KW-0808">Transferase</keyword>
<dbReference type="PANTHER" id="PTHR10937">
    <property type="entry name" value="GLUCOSAMINE--FRUCTOSE-6-PHOSPHATE AMINOTRANSFERASE, ISOMERIZING"/>
    <property type="match status" value="1"/>
</dbReference>
<evidence type="ECO:0000313" key="14">
    <source>
        <dbReference type="Proteomes" id="UP000030121"/>
    </source>
</evidence>
<dbReference type="Gene3D" id="3.40.50.10490">
    <property type="entry name" value="Glucose-6-phosphate isomerase like protein, domain 1"/>
    <property type="match status" value="2"/>
</dbReference>
<dbReference type="GO" id="GO:0005975">
    <property type="term" value="P:carbohydrate metabolic process"/>
    <property type="evidence" value="ECO:0007669"/>
    <property type="project" value="UniProtKB-UniRule"/>
</dbReference>
<keyword evidence="9 13" id="KW-0315">Glutamine amidotransferase</keyword>
<comment type="subunit">
    <text evidence="10">Homodimer.</text>
</comment>
<dbReference type="NCBIfam" id="TIGR01135">
    <property type="entry name" value="glmS"/>
    <property type="match status" value="1"/>
</dbReference>
<keyword evidence="6 10" id="KW-0032">Aminotransferase</keyword>
<dbReference type="PANTHER" id="PTHR10937:SF0">
    <property type="entry name" value="GLUTAMINE--FRUCTOSE-6-PHOSPHATE TRANSAMINASE (ISOMERIZING)"/>
    <property type="match status" value="1"/>
</dbReference>
<dbReference type="Pfam" id="PF01380">
    <property type="entry name" value="SIS"/>
    <property type="match status" value="2"/>
</dbReference>
<dbReference type="GO" id="GO:0005829">
    <property type="term" value="C:cytosol"/>
    <property type="evidence" value="ECO:0007669"/>
    <property type="project" value="TreeGrafter"/>
</dbReference>
<proteinExistence type="inferred from homology"/>
<dbReference type="CDD" id="cd05008">
    <property type="entry name" value="SIS_GlmS_GlmD_1"/>
    <property type="match status" value="1"/>
</dbReference>
<comment type="function">
    <text evidence="10">Catalyzes the first step in hexosamine metabolism, converting fructose-6P into glucosamine-6P using glutamine as a nitrogen source.</text>
</comment>
<feature type="active site" description="For Fru-6P isomerization activity" evidence="10">
    <location>
        <position position="610"/>
    </location>
</feature>
<dbReference type="GO" id="GO:0097367">
    <property type="term" value="F:carbohydrate derivative binding"/>
    <property type="evidence" value="ECO:0007669"/>
    <property type="project" value="InterPro"/>
</dbReference>
<name>A0A0A2MCA5_9FLAO</name>
<evidence type="ECO:0000256" key="3">
    <source>
        <dbReference type="ARBA" id="ARBA00012916"/>
    </source>
</evidence>
<dbReference type="GO" id="GO:0006047">
    <property type="term" value="P:UDP-N-acetylglucosamine metabolic process"/>
    <property type="evidence" value="ECO:0007669"/>
    <property type="project" value="TreeGrafter"/>
</dbReference>
<sequence length="615" mass="68058">MCGIVGYIGHREAYPVIIKGLKRLEYRGYDSAGVVLYEGGDFKLSKTKGKVSDLEAKAEKEISLTGKMGMGHTRWATHGVPNDVNSHPHFSNSGELVIIHNGIIENYEPLKKELINRGYTFKSDTDTEVLVNLIEDVQKKDNLKLGKAVQVALNQVVGAYAIAVMDKKKPNEMVVARLGSPLAIGIGEDEFFVASDASPFIEYTNNAIYLEDEEMAIVRLDKPMKVRRIKDDTLVNPYIQQLQMNLEQIEKGGYDHFMLKEIYEQPSVIKDTYRGRLLANKGIIQMAGVEDNLEKFLNADRILIVACGTSWHAGLVAEYIFEEFARIPVEVEYASEFRYRNPIINENDVVIAISQSGETADTLAAIKLAKEKGAFVFGVCNVVGSSISRETHAGAYTHAGPEIGVASTKAFTTQITILTLISLRLAKAKGTMNNSDYQRYLLELELIPEKVEEALQTNEVAKNIATIYKDAPNCLYLGRGYNFPVALEGALKLKEISYIHAEGYPAAEMKHGPIALIDEHMPVVVIAPKQNHYDKVVSNIQEIKARSGKIIAVVTKGDVQVKELADHIIEIPDTAEALTPLLATIPLQLLSYHIAVMRGCNVDQPRNLAKSVTVE</sequence>
<dbReference type="EMBL" id="JRLW01000010">
    <property type="protein sequence ID" value="KGO89241.1"/>
    <property type="molecule type" value="Genomic_DNA"/>
</dbReference>
<comment type="caution">
    <text evidence="13">The sequence shown here is derived from an EMBL/GenBank/DDBJ whole genome shotgun (WGS) entry which is preliminary data.</text>
</comment>
<evidence type="ECO:0000313" key="13">
    <source>
        <dbReference type="EMBL" id="KGO89241.1"/>
    </source>
</evidence>
<evidence type="ECO:0000259" key="12">
    <source>
        <dbReference type="PROSITE" id="PS51464"/>
    </source>
</evidence>
<dbReference type="SUPFAM" id="SSF56235">
    <property type="entry name" value="N-terminal nucleophile aminohydrolases (Ntn hydrolases)"/>
    <property type="match status" value="1"/>
</dbReference>
<dbReference type="InterPro" id="IPR035466">
    <property type="entry name" value="GlmS/AgaS_SIS"/>
</dbReference>
<organism evidence="13 14">
    <name type="scientific">Flavobacterium suncheonense GH29-5 = DSM 17707</name>
    <dbReference type="NCBI Taxonomy" id="1121899"/>
    <lineage>
        <taxon>Bacteria</taxon>
        <taxon>Pseudomonadati</taxon>
        <taxon>Bacteroidota</taxon>
        <taxon>Flavobacteriia</taxon>
        <taxon>Flavobacteriales</taxon>
        <taxon>Flavobacteriaceae</taxon>
        <taxon>Flavobacterium</taxon>
    </lineage>
</organism>
<keyword evidence="14" id="KW-1185">Reference proteome</keyword>
<feature type="domain" description="Glutamine amidotransferase type-2" evidence="11">
    <location>
        <begin position="2"/>
        <end position="221"/>
    </location>
</feature>
<dbReference type="EC" id="2.6.1.16" evidence="3 10"/>
<evidence type="ECO:0000256" key="9">
    <source>
        <dbReference type="ARBA" id="ARBA00022962"/>
    </source>
</evidence>
<evidence type="ECO:0000256" key="2">
    <source>
        <dbReference type="ARBA" id="ARBA00004496"/>
    </source>
</evidence>